<feature type="domain" description="Protein NO VEIN C-terminal" evidence="1">
    <location>
        <begin position="116"/>
        <end position="179"/>
    </location>
</feature>
<sequence length="271" mass="29015">MSSLPGNGTLRAALRWLVQLRTADVARARALFIHLPRFADLTPFQYAEGLMWLRRQGLVTEFGRLVPGEHLEAMQGLASEADPQVAEAVSALSGKVSVSHRQQIGAAGEEGLVALLRGATRAQVCHVAAVTDSYGYDIQARLPEGETAHIEVKATTNPHSLIVHLTRHEFETMRRDPYWVMAAVLVGPGAVVSAVATVSRRWLASSVPQDRDSSGRWESVRLCVPREALSVGIAQLGLRADGAWGLKLVTPEVAGVAGSNGSPFVSSSQLG</sequence>
<reference evidence="2 3" key="1">
    <citation type="submission" date="2019-04" db="EMBL/GenBank/DDBJ databases">
        <title>Streptomyces oryziradicis sp. nov., a novel actinomycete isolated from rhizosphere soil of rice (Oryza sativa L.).</title>
        <authorList>
            <person name="Li C."/>
        </authorList>
    </citation>
    <scope>NUCLEOTIDE SEQUENCE [LARGE SCALE GENOMIC DNA]</scope>
    <source>
        <strain evidence="2 3">NEAU-C40</strain>
    </source>
</reference>
<proteinExistence type="predicted"/>
<dbReference type="EMBL" id="SUMC01000089">
    <property type="protein sequence ID" value="TKA00172.1"/>
    <property type="molecule type" value="Genomic_DNA"/>
</dbReference>
<dbReference type="RefSeq" id="WP_136729555.1">
    <property type="nucleotide sequence ID" value="NZ_SUMC01000089.1"/>
</dbReference>
<dbReference type="Proteomes" id="UP000305778">
    <property type="component" value="Unassembled WGS sequence"/>
</dbReference>
<dbReference type="OrthoDB" id="5114855at2"/>
<dbReference type="AlphaFoldDB" id="A0A4U0RVA5"/>
<comment type="caution">
    <text evidence="2">The sequence shown here is derived from an EMBL/GenBank/DDBJ whole genome shotgun (WGS) entry which is preliminary data.</text>
</comment>
<name>A0A4U0RVA5_9ACTN</name>
<evidence type="ECO:0000313" key="2">
    <source>
        <dbReference type="EMBL" id="TKA00172.1"/>
    </source>
</evidence>
<organism evidence="2 3">
    <name type="scientific">Actinacidiphila oryziradicis</name>
    <dbReference type="NCBI Taxonomy" id="2571141"/>
    <lineage>
        <taxon>Bacteria</taxon>
        <taxon>Bacillati</taxon>
        <taxon>Actinomycetota</taxon>
        <taxon>Actinomycetes</taxon>
        <taxon>Kitasatosporales</taxon>
        <taxon>Streptomycetaceae</taxon>
        <taxon>Actinacidiphila</taxon>
    </lineage>
</organism>
<accession>A0A4U0RVA5</accession>
<protein>
    <submittedName>
        <fullName evidence="2">DUF3883 domain-containing protein</fullName>
    </submittedName>
</protein>
<keyword evidence="3" id="KW-1185">Reference proteome</keyword>
<evidence type="ECO:0000313" key="3">
    <source>
        <dbReference type="Proteomes" id="UP000305778"/>
    </source>
</evidence>
<dbReference type="InterPro" id="IPR024975">
    <property type="entry name" value="NOV_C"/>
</dbReference>
<gene>
    <name evidence="2" type="ORF">FCI23_43325</name>
</gene>
<dbReference type="Pfam" id="PF13020">
    <property type="entry name" value="NOV_C"/>
    <property type="match status" value="1"/>
</dbReference>
<evidence type="ECO:0000259" key="1">
    <source>
        <dbReference type="Pfam" id="PF13020"/>
    </source>
</evidence>